<dbReference type="PROSITE" id="PS00041">
    <property type="entry name" value="HTH_ARAC_FAMILY_1"/>
    <property type="match status" value="1"/>
</dbReference>
<dbReference type="InterPro" id="IPR020449">
    <property type="entry name" value="Tscrpt_reg_AraC-type_HTH"/>
</dbReference>
<dbReference type="Pfam" id="PF12833">
    <property type="entry name" value="HTH_18"/>
    <property type="match status" value="1"/>
</dbReference>
<evidence type="ECO:0000256" key="1">
    <source>
        <dbReference type="ARBA" id="ARBA00023015"/>
    </source>
</evidence>
<dbReference type="InterPro" id="IPR018060">
    <property type="entry name" value="HTH_AraC"/>
</dbReference>
<dbReference type="GO" id="GO:0003700">
    <property type="term" value="F:DNA-binding transcription factor activity"/>
    <property type="evidence" value="ECO:0007669"/>
    <property type="project" value="InterPro"/>
</dbReference>
<name>A0A4R3JTL3_9FIRM</name>
<evidence type="ECO:0000313" key="6">
    <source>
        <dbReference type="EMBL" id="TCS69025.1"/>
    </source>
</evidence>
<keyword evidence="3" id="KW-0804">Transcription</keyword>
<evidence type="ECO:0000259" key="4">
    <source>
        <dbReference type="PROSITE" id="PS01124"/>
    </source>
</evidence>
<dbReference type="SUPFAM" id="SSF51215">
    <property type="entry name" value="Regulatory protein AraC"/>
    <property type="match status" value="1"/>
</dbReference>
<comment type="caution">
    <text evidence="6">The sequence shown here is derived from an EMBL/GenBank/DDBJ whole genome shotgun (WGS) entry which is preliminary data.</text>
</comment>
<dbReference type="EMBL" id="SLZV01000005">
    <property type="protein sequence ID" value="TCS69025.1"/>
    <property type="molecule type" value="Genomic_DNA"/>
</dbReference>
<dbReference type="PRINTS" id="PR00032">
    <property type="entry name" value="HTHARAC"/>
</dbReference>
<keyword evidence="8" id="KW-1185">Reference proteome</keyword>
<dbReference type="InterPro" id="IPR037923">
    <property type="entry name" value="HTH-like"/>
</dbReference>
<dbReference type="InterPro" id="IPR014710">
    <property type="entry name" value="RmlC-like_jellyroll"/>
</dbReference>
<dbReference type="AlphaFoldDB" id="A0A4R3JTL3"/>
<dbReference type="PANTHER" id="PTHR43280">
    <property type="entry name" value="ARAC-FAMILY TRANSCRIPTIONAL REGULATOR"/>
    <property type="match status" value="1"/>
</dbReference>
<dbReference type="SMART" id="SM00342">
    <property type="entry name" value="HTH_ARAC"/>
    <property type="match status" value="1"/>
</dbReference>
<evidence type="ECO:0000313" key="8">
    <source>
        <dbReference type="Proteomes" id="UP000702954"/>
    </source>
</evidence>
<accession>A0A4R3JTL3</accession>
<keyword evidence="2 6" id="KW-0238">DNA-binding</keyword>
<dbReference type="CDD" id="cd02208">
    <property type="entry name" value="cupin_RmlC-like"/>
    <property type="match status" value="1"/>
</dbReference>
<evidence type="ECO:0000256" key="3">
    <source>
        <dbReference type="ARBA" id="ARBA00023163"/>
    </source>
</evidence>
<dbReference type="InterPro" id="IPR003313">
    <property type="entry name" value="AraC-bd"/>
</dbReference>
<gene>
    <name evidence="6" type="ORF">EDD74_1056</name>
    <name evidence="5" type="ORF">FAEUMB_00620</name>
</gene>
<dbReference type="Gene3D" id="1.10.10.60">
    <property type="entry name" value="Homeodomain-like"/>
    <property type="match status" value="2"/>
</dbReference>
<sequence length="273" mass="32573">MGYSHEIILPNEDLSFKMFLFEGKNGNYVRGKHWHRSIEIFAIFEGSLRFFLNEEEYKMNAGEFLLVNSNEVHSIFSPKPNVTVVIQIPLVVFKKYYTNEQFISFSHEPRVRNQELMKLMHKMYDTYVKKECGYEFRVQSYFYELLYTLVTEYRDTDISPEAVKSYQKLSRLTEITDYIKKNYQKELSLESLAEIFGYSPTYLSKMFQKYAKINYRDYVQNVRLERASKELMETDHMISDIALNHGFANSKAFANAFRKKYGRLPSDFRKEKN</sequence>
<dbReference type="InterPro" id="IPR018062">
    <property type="entry name" value="HTH_AraC-typ_CS"/>
</dbReference>
<dbReference type="PANTHER" id="PTHR43280:SF34">
    <property type="entry name" value="ARAC-FAMILY TRANSCRIPTIONAL REGULATOR"/>
    <property type="match status" value="1"/>
</dbReference>
<dbReference type="Pfam" id="PF02311">
    <property type="entry name" value="AraC_binding"/>
    <property type="match status" value="1"/>
</dbReference>
<proteinExistence type="predicted"/>
<evidence type="ECO:0000256" key="2">
    <source>
        <dbReference type="ARBA" id="ARBA00023125"/>
    </source>
</evidence>
<feature type="domain" description="HTH araC/xylS-type" evidence="4">
    <location>
        <begin position="173"/>
        <end position="271"/>
    </location>
</feature>
<dbReference type="Proteomes" id="UP000702954">
    <property type="component" value="Unassembled WGS sequence"/>
</dbReference>
<dbReference type="PROSITE" id="PS01124">
    <property type="entry name" value="HTH_ARAC_FAMILY_2"/>
    <property type="match status" value="1"/>
</dbReference>
<dbReference type="GO" id="GO:0043565">
    <property type="term" value="F:sequence-specific DNA binding"/>
    <property type="evidence" value="ECO:0007669"/>
    <property type="project" value="InterPro"/>
</dbReference>
<protein>
    <submittedName>
        <fullName evidence="5">AraC family transcriptional regulator</fullName>
    </submittedName>
    <submittedName>
        <fullName evidence="6">AraC-like DNA-binding protein</fullName>
    </submittedName>
</protein>
<dbReference type="EMBL" id="BHEO01000002">
    <property type="protein sequence ID" value="GBU03521.1"/>
    <property type="molecule type" value="Genomic_DNA"/>
</dbReference>
<dbReference type="InterPro" id="IPR009057">
    <property type="entry name" value="Homeodomain-like_sf"/>
</dbReference>
<dbReference type="Gene3D" id="2.60.120.10">
    <property type="entry name" value="Jelly Rolls"/>
    <property type="match status" value="1"/>
</dbReference>
<reference evidence="5 8" key="1">
    <citation type="journal article" date="2018" name="Int. J. Syst. Evol. Microbiol.">
        <title>Draft Genome Sequence of Faecalimonas umbilicata JCM 30896T, an Acetate-Producing Bacterium Isolated from Human Feces.</title>
        <authorList>
            <person name="Sakamoto M."/>
            <person name="Ikeyama N."/>
            <person name="Yuki M."/>
            <person name="Ohkuma M."/>
        </authorList>
    </citation>
    <scope>NUCLEOTIDE SEQUENCE [LARGE SCALE GENOMIC DNA]</scope>
    <source>
        <strain evidence="5 8">EGH7</strain>
    </source>
</reference>
<dbReference type="RefSeq" id="WP_008977546.1">
    <property type="nucleotide sequence ID" value="NZ_BHEO01000002.1"/>
</dbReference>
<dbReference type="SUPFAM" id="SSF46689">
    <property type="entry name" value="Homeodomain-like"/>
    <property type="match status" value="2"/>
</dbReference>
<evidence type="ECO:0000313" key="5">
    <source>
        <dbReference type="EMBL" id="GBU03521.1"/>
    </source>
</evidence>
<organism evidence="6 7">
    <name type="scientific">Faecalimonas umbilicata</name>
    <dbReference type="NCBI Taxonomy" id="1912855"/>
    <lineage>
        <taxon>Bacteria</taxon>
        <taxon>Bacillati</taxon>
        <taxon>Bacillota</taxon>
        <taxon>Clostridia</taxon>
        <taxon>Lachnospirales</taxon>
        <taxon>Lachnospiraceae</taxon>
        <taxon>Faecalimonas</taxon>
    </lineage>
</organism>
<reference evidence="6 7" key="2">
    <citation type="submission" date="2019-03" db="EMBL/GenBank/DDBJ databases">
        <title>Genomic Encyclopedia of Type Strains, Phase IV (KMG-IV): sequencing the most valuable type-strain genomes for metagenomic binning, comparative biology and taxonomic classification.</title>
        <authorList>
            <person name="Goeker M."/>
        </authorList>
    </citation>
    <scope>NUCLEOTIDE SEQUENCE [LARGE SCALE GENOMIC DNA]</scope>
    <source>
        <strain evidence="6 7">DSM 103426</strain>
    </source>
</reference>
<keyword evidence="1" id="KW-0805">Transcription regulation</keyword>
<dbReference type="Proteomes" id="UP000294613">
    <property type="component" value="Unassembled WGS sequence"/>
</dbReference>
<evidence type="ECO:0000313" key="7">
    <source>
        <dbReference type="Proteomes" id="UP000294613"/>
    </source>
</evidence>